<accession>A0AAV3VV37</accession>
<proteinExistence type="predicted"/>
<dbReference type="EMBL" id="BJLA01000001">
    <property type="protein sequence ID" value="GEA29438.1"/>
    <property type="molecule type" value="Genomic_DNA"/>
</dbReference>
<dbReference type="AlphaFoldDB" id="A0AAV3VV37"/>
<evidence type="ECO:0000313" key="2">
    <source>
        <dbReference type="Proteomes" id="UP000325212"/>
    </source>
</evidence>
<evidence type="ECO:0000313" key="1">
    <source>
        <dbReference type="EMBL" id="GEA29438.1"/>
    </source>
</evidence>
<organism evidence="1 2">
    <name type="scientific">Clostridium diolis</name>
    <dbReference type="NCBI Taxonomy" id="223919"/>
    <lineage>
        <taxon>Bacteria</taxon>
        <taxon>Bacillati</taxon>
        <taxon>Bacillota</taxon>
        <taxon>Clostridia</taxon>
        <taxon>Eubacteriales</taxon>
        <taxon>Clostridiaceae</taxon>
        <taxon>Clostridium</taxon>
    </lineage>
</organism>
<name>A0AAV3VV37_9CLOT</name>
<gene>
    <name evidence="1" type="ORF">CDIOL_03610</name>
</gene>
<keyword evidence="2" id="KW-1185">Reference proteome</keyword>
<reference evidence="1 2" key="1">
    <citation type="submission" date="2019-06" db="EMBL/GenBank/DDBJ databases">
        <title>Draft genome sequence of Clostridium diolis DSM 15410.</title>
        <authorList>
            <person name="Kobayashi H."/>
            <person name="Tanizawa Y."/>
            <person name="Tohno M."/>
        </authorList>
    </citation>
    <scope>NUCLEOTIDE SEQUENCE [LARGE SCALE GENOMIC DNA]</scope>
    <source>
        <strain evidence="1 2">DSM 15410</strain>
    </source>
</reference>
<dbReference type="Proteomes" id="UP000325212">
    <property type="component" value="Unassembled WGS sequence"/>
</dbReference>
<sequence>MNIKTLDIKCRLINSKSAFIKLDSKFTFKNASKKDLALGLEFRNLSIIYIIL</sequence>
<comment type="caution">
    <text evidence="1">The sequence shown here is derived from an EMBL/GenBank/DDBJ whole genome shotgun (WGS) entry which is preliminary data.</text>
</comment>
<protein>
    <submittedName>
        <fullName evidence="1">Uncharacterized protein</fullName>
    </submittedName>
</protein>